<evidence type="ECO:0000256" key="3">
    <source>
        <dbReference type="ARBA" id="ARBA00022989"/>
    </source>
</evidence>
<evidence type="ECO:0000256" key="4">
    <source>
        <dbReference type="ARBA" id="ARBA00023136"/>
    </source>
</evidence>
<dbReference type="PROSITE" id="PS50850">
    <property type="entry name" value="MFS"/>
    <property type="match status" value="1"/>
</dbReference>
<dbReference type="GO" id="GO:0016020">
    <property type="term" value="C:membrane"/>
    <property type="evidence" value="ECO:0007669"/>
    <property type="project" value="UniProtKB-SubCell"/>
</dbReference>
<evidence type="ECO:0000256" key="2">
    <source>
        <dbReference type="ARBA" id="ARBA00022692"/>
    </source>
</evidence>
<dbReference type="GO" id="GO:0022857">
    <property type="term" value="F:transmembrane transporter activity"/>
    <property type="evidence" value="ECO:0007669"/>
    <property type="project" value="InterPro"/>
</dbReference>
<gene>
    <name evidence="7" type="ORF">HII31_00447</name>
</gene>
<accession>A0A8H6RTG0</accession>
<dbReference type="InterPro" id="IPR020846">
    <property type="entry name" value="MFS_dom"/>
</dbReference>
<comment type="caution">
    <text evidence="7">The sequence shown here is derived from an EMBL/GenBank/DDBJ whole genome shotgun (WGS) entry which is preliminary data.</text>
</comment>
<feature type="transmembrane region" description="Helical" evidence="5">
    <location>
        <begin position="349"/>
        <end position="366"/>
    </location>
</feature>
<feature type="transmembrane region" description="Helical" evidence="5">
    <location>
        <begin position="544"/>
        <end position="562"/>
    </location>
</feature>
<comment type="subcellular location">
    <subcellularLocation>
        <location evidence="1">Membrane</location>
        <topology evidence="1">Multi-pass membrane protein</topology>
    </subcellularLocation>
</comment>
<dbReference type="Gene3D" id="1.20.1250.20">
    <property type="entry name" value="MFS general substrate transporter like domains"/>
    <property type="match status" value="1"/>
</dbReference>
<keyword evidence="3 5" id="KW-1133">Transmembrane helix</keyword>
<feature type="domain" description="Major facilitator superfamily (MFS) profile" evidence="6">
    <location>
        <begin position="153"/>
        <end position="605"/>
    </location>
</feature>
<dbReference type="AlphaFoldDB" id="A0A8H6RTG0"/>
<dbReference type="Proteomes" id="UP000660729">
    <property type="component" value="Unassembled WGS sequence"/>
</dbReference>
<feature type="transmembrane region" description="Helical" evidence="5">
    <location>
        <begin position="282"/>
        <end position="303"/>
    </location>
</feature>
<keyword evidence="4 5" id="KW-0472">Membrane</keyword>
<dbReference type="OrthoDB" id="2428527at2759"/>
<feature type="transmembrane region" description="Helical" evidence="5">
    <location>
        <begin position="505"/>
        <end position="524"/>
    </location>
</feature>
<reference evidence="7" key="1">
    <citation type="submission" date="2020-04" db="EMBL/GenBank/DDBJ databases">
        <title>Draft genome resource of the tomato pathogen Pseudocercospora fuligena.</title>
        <authorList>
            <person name="Zaccaron A."/>
        </authorList>
    </citation>
    <scope>NUCLEOTIDE SEQUENCE</scope>
    <source>
        <strain evidence="7">PF001</strain>
    </source>
</reference>
<protein>
    <submittedName>
        <fullName evidence="7">Putative MFS-type transporter</fullName>
    </submittedName>
</protein>
<feature type="transmembrane region" description="Helical" evidence="5">
    <location>
        <begin position="455"/>
        <end position="473"/>
    </location>
</feature>
<dbReference type="InterPro" id="IPR011701">
    <property type="entry name" value="MFS"/>
</dbReference>
<feature type="transmembrane region" description="Helical" evidence="5">
    <location>
        <begin position="417"/>
        <end position="443"/>
    </location>
</feature>
<feature type="transmembrane region" description="Helical" evidence="5">
    <location>
        <begin position="582"/>
        <end position="602"/>
    </location>
</feature>
<keyword evidence="2 5" id="KW-0812">Transmembrane</keyword>
<feature type="transmembrane region" description="Helical" evidence="5">
    <location>
        <begin position="252"/>
        <end position="270"/>
    </location>
</feature>
<evidence type="ECO:0000313" key="7">
    <source>
        <dbReference type="EMBL" id="KAF7198091.1"/>
    </source>
</evidence>
<evidence type="ECO:0000256" key="1">
    <source>
        <dbReference type="ARBA" id="ARBA00004141"/>
    </source>
</evidence>
<dbReference type="InterPro" id="IPR036259">
    <property type="entry name" value="MFS_trans_sf"/>
</dbReference>
<proteinExistence type="predicted"/>
<evidence type="ECO:0000256" key="5">
    <source>
        <dbReference type="SAM" id="Phobius"/>
    </source>
</evidence>
<dbReference type="EMBL" id="JABCIY010000003">
    <property type="protein sequence ID" value="KAF7198091.1"/>
    <property type="molecule type" value="Genomic_DNA"/>
</dbReference>
<evidence type="ECO:0000313" key="8">
    <source>
        <dbReference type="Proteomes" id="UP000660729"/>
    </source>
</evidence>
<feature type="transmembrane region" description="Helical" evidence="5">
    <location>
        <begin position="480"/>
        <end position="499"/>
    </location>
</feature>
<organism evidence="7 8">
    <name type="scientific">Pseudocercospora fuligena</name>
    <dbReference type="NCBI Taxonomy" id="685502"/>
    <lineage>
        <taxon>Eukaryota</taxon>
        <taxon>Fungi</taxon>
        <taxon>Dikarya</taxon>
        <taxon>Ascomycota</taxon>
        <taxon>Pezizomycotina</taxon>
        <taxon>Dothideomycetes</taxon>
        <taxon>Dothideomycetidae</taxon>
        <taxon>Mycosphaerellales</taxon>
        <taxon>Mycosphaerellaceae</taxon>
        <taxon>Pseudocercospora</taxon>
    </lineage>
</organism>
<feature type="transmembrane region" description="Helical" evidence="5">
    <location>
        <begin position="378"/>
        <end position="396"/>
    </location>
</feature>
<dbReference type="Pfam" id="PF07690">
    <property type="entry name" value="MFS_1"/>
    <property type="match status" value="1"/>
</dbReference>
<dbReference type="SUPFAM" id="SSF103473">
    <property type="entry name" value="MFS general substrate transporter"/>
    <property type="match status" value="1"/>
</dbReference>
<keyword evidence="8" id="KW-1185">Reference proteome</keyword>
<feature type="transmembrane region" description="Helical" evidence="5">
    <location>
        <begin position="309"/>
        <end position="329"/>
    </location>
</feature>
<evidence type="ECO:0000259" key="6">
    <source>
        <dbReference type="PROSITE" id="PS50850"/>
    </source>
</evidence>
<dbReference type="PANTHER" id="PTHR42718">
    <property type="entry name" value="MAJOR FACILITATOR SUPERFAMILY MULTIDRUG TRANSPORTER MFSC"/>
    <property type="match status" value="1"/>
</dbReference>
<feature type="transmembrane region" description="Helical" evidence="5">
    <location>
        <begin position="190"/>
        <end position="208"/>
    </location>
</feature>
<name>A0A8H6RTG0_9PEZI</name>
<feature type="transmembrane region" description="Helical" evidence="5">
    <location>
        <begin position="220"/>
        <end position="246"/>
    </location>
</feature>
<sequence>MGSNIFKHRSNRSIAGANDFQTLRSNSRVSLIPNGQETPRSASLQSTASFDLGNRQAIYNHSRSTSTTYINYHDTNIEKQLESGFQPPPADRVVSLNLFPSIGYPSLQQAAHDTNHGQSMSDKNASVQQSPMPKLIGPAKQDCGLSPWHERGFIFTICLSQLFSLAALAQSFAPLLLIANDFGVTNPGEMAWFTASYSMTLGSFILPAGRLGDMYGHKKIYLIGWIWFAVSSAIAGFSGLVGGHIMLSTCRGLQGIAPALLVPNGIALIGRTFPMGPKRARAIALFGGCGPVGMTLGVVFSSLIAQVSWWPGCFWTMAIASVFAFGLSWSIIPSSEGFQRPANMTEFDYWGSLTGVSGLMLLNFVLNQAPIDGWDRAYIPVTLILSLVLLGVFAYVELKVAKSPIIPLQALDRKAALTMACIGFGWASHGIWAYYLYMFIMVIQGYPPLNAASKTWPVAPIGFCAAIAVPYLLKKLKVPWLMTIAMLVFVVSPGLLIFADPADSFPVPMIISILIAPLAMNWSFPSGTILMSNALPKEHQGIGASLISTMVNYSIATGLGIGGTIDRYTSHGHTPLHGYHNVWWLGVAFGAAGVVTSLYFVWQSRIPK</sequence>
<feature type="transmembrane region" description="Helical" evidence="5">
    <location>
        <begin position="153"/>
        <end position="178"/>
    </location>
</feature>
<dbReference type="PANTHER" id="PTHR42718:SF1">
    <property type="entry name" value="LOW AFFINITY AMMONIUM TRANSPORTER"/>
    <property type="match status" value="1"/>
</dbReference>